<keyword evidence="4 6" id="KW-0408">Iron</keyword>
<keyword evidence="2 6" id="KW-0479">Metal-binding</keyword>
<evidence type="ECO:0000256" key="4">
    <source>
        <dbReference type="ARBA" id="ARBA00023004"/>
    </source>
</evidence>
<dbReference type="Pfam" id="PF02754">
    <property type="entry name" value="CCG"/>
    <property type="match status" value="2"/>
</dbReference>
<feature type="domain" description="4Fe-4S ferredoxin-type" evidence="8">
    <location>
        <begin position="81"/>
        <end position="104"/>
    </location>
</feature>
<comment type="cofactor">
    <cofactor evidence="6">
        <name>[4Fe-4S] cluster</name>
        <dbReference type="ChEBI" id="CHEBI:49883"/>
    </cofactor>
    <text evidence="6">Binds 2 [4Fe-4S] clusters.</text>
</comment>
<dbReference type="InterPro" id="IPR017900">
    <property type="entry name" value="4Fe4S_Fe_S_CS"/>
</dbReference>
<dbReference type="InterPro" id="IPR017896">
    <property type="entry name" value="4Fe4S_Fe-S-bd"/>
</dbReference>
<dbReference type="EMBL" id="BAAAYN010000039">
    <property type="protein sequence ID" value="GAA3392815.1"/>
    <property type="molecule type" value="Genomic_DNA"/>
</dbReference>
<dbReference type="SUPFAM" id="SSF54862">
    <property type="entry name" value="4Fe-4S ferredoxins"/>
    <property type="match status" value="1"/>
</dbReference>
<feature type="region of interest" description="Disordered" evidence="7">
    <location>
        <begin position="1"/>
        <end position="30"/>
    </location>
</feature>
<dbReference type="InterPro" id="IPR009051">
    <property type="entry name" value="Helical_ferredxn"/>
</dbReference>
<dbReference type="Gene3D" id="1.10.1060.10">
    <property type="entry name" value="Alpha-helical ferredoxin"/>
    <property type="match status" value="1"/>
</dbReference>
<keyword evidence="6" id="KW-0249">Electron transport</keyword>
<comment type="function">
    <text evidence="6">Component of a complex that catalyzes the oxidation of glycolate to glyoxylate.</text>
</comment>
<feature type="domain" description="4Fe-4S ferredoxin-type" evidence="8">
    <location>
        <begin position="29"/>
        <end position="60"/>
    </location>
</feature>
<keyword evidence="6" id="KW-0813">Transport</keyword>
<dbReference type="PIRSF" id="PIRSF000139">
    <property type="entry name" value="Glc_ox_4Fe-4S"/>
    <property type="match status" value="1"/>
</dbReference>
<name>A0ABP6T6C3_9ACTN</name>
<evidence type="ECO:0000259" key="8">
    <source>
        <dbReference type="PROSITE" id="PS51379"/>
    </source>
</evidence>
<evidence type="ECO:0000256" key="1">
    <source>
        <dbReference type="ARBA" id="ARBA00022485"/>
    </source>
</evidence>
<proteinExistence type="predicted"/>
<dbReference type="Proteomes" id="UP001501676">
    <property type="component" value="Unassembled WGS sequence"/>
</dbReference>
<evidence type="ECO:0000256" key="3">
    <source>
        <dbReference type="ARBA" id="ARBA00022737"/>
    </source>
</evidence>
<evidence type="ECO:0000256" key="2">
    <source>
        <dbReference type="ARBA" id="ARBA00022723"/>
    </source>
</evidence>
<dbReference type="EC" id="1.1.99.14" evidence="6"/>
<evidence type="ECO:0000313" key="9">
    <source>
        <dbReference type="EMBL" id="GAA3392815.1"/>
    </source>
</evidence>
<keyword evidence="10" id="KW-1185">Reference proteome</keyword>
<comment type="catalytic activity">
    <reaction evidence="6">
        <text>glycolate + A = glyoxylate + AH2</text>
        <dbReference type="Rhea" id="RHEA:21264"/>
        <dbReference type="ChEBI" id="CHEBI:13193"/>
        <dbReference type="ChEBI" id="CHEBI:17499"/>
        <dbReference type="ChEBI" id="CHEBI:29805"/>
        <dbReference type="ChEBI" id="CHEBI:36655"/>
        <dbReference type="EC" id="1.1.99.14"/>
    </reaction>
</comment>
<evidence type="ECO:0000256" key="7">
    <source>
        <dbReference type="SAM" id="MobiDB-lite"/>
    </source>
</evidence>
<reference evidence="10" key="1">
    <citation type="journal article" date="2019" name="Int. J. Syst. Evol. Microbiol.">
        <title>The Global Catalogue of Microorganisms (GCM) 10K type strain sequencing project: providing services to taxonomists for standard genome sequencing and annotation.</title>
        <authorList>
            <consortium name="The Broad Institute Genomics Platform"/>
            <consortium name="The Broad Institute Genome Sequencing Center for Infectious Disease"/>
            <person name="Wu L."/>
            <person name="Ma J."/>
        </authorList>
    </citation>
    <scope>NUCLEOTIDE SEQUENCE [LARGE SCALE GENOMIC DNA]</scope>
    <source>
        <strain evidence="10">JCM 9458</strain>
    </source>
</reference>
<dbReference type="InterPro" id="IPR012257">
    <property type="entry name" value="Glc_ox_4Fe-4S"/>
</dbReference>
<gene>
    <name evidence="9" type="ORF">GCM10020369_55940</name>
</gene>
<sequence>MTADLSDTTPSGGDQPGLGGTPGGWDSQRPPDPDLIRDCVHCGFCLPTCPSYTVFDNEADSPRGRIVLMRIGHEDSETLSPTMQTHFDRCLGCMACVTACPSGVQYDRLIEQVRPQVERNVPRSRRERAYRALIFGLFTHPGRVRALVPLLAASRGVGARVGRRFPGTRVGALLSLAPRVSPAAALRQLPRATPAAPDVAFRGRVAFLQGCIQRALFGDVNAATVRVLAAEGFEVHAPRTPRCCGALQLHSGVEDEALAHARRVITAYAGFDTIVVNVAGCGSAMKDYGHLLADDPAWASRAAEFSAKVRDVHEVLGQLEPRAPRHPLPLRVAYHDACHLAHAQGVRQPPRDLLRGIPDLELVEPAEWELCCGSAGIYNLTQPAAAAELGQRKAANLAATGADAIAAANPGCALQITAHLPEPVPVYHPMTLLDASIRGESLR</sequence>
<accession>A0ABP6T6C3</accession>
<dbReference type="Pfam" id="PF13183">
    <property type="entry name" value="Fer4_8"/>
    <property type="match status" value="1"/>
</dbReference>
<dbReference type="PANTHER" id="PTHR32479">
    <property type="entry name" value="GLYCOLATE OXIDASE IRON-SULFUR SUBUNIT"/>
    <property type="match status" value="1"/>
</dbReference>
<keyword evidence="1 6" id="KW-0004">4Fe-4S</keyword>
<feature type="compositionally biased region" description="Gly residues" evidence="7">
    <location>
        <begin position="14"/>
        <end position="23"/>
    </location>
</feature>
<dbReference type="RefSeq" id="WP_345731215.1">
    <property type="nucleotide sequence ID" value="NZ_BAAAYN010000039.1"/>
</dbReference>
<dbReference type="PANTHER" id="PTHR32479:SF17">
    <property type="entry name" value="GLYCOLATE OXIDASE IRON-SULFUR SUBUNIT"/>
    <property type="match status" value="1"/>
</dbReference>
<comment type="caution">
    <text evidence="9">The sequence shown here is derived from an EMBL/GenBank/DDBJ whole genome shotgun (WGS) entry which is preliminary data.</text>
</comment>
<protein>
    <recommendedName>
        <fullName evidence="6">Glycolate oxidase iron-sulfur subunit</fullName>
        <ecNumber evidence="6">1.1.99.14</ecNumber>
    </recommendedName>
</protein>
<evidence type="ECO:0000313" key="10">
    <source>
        <dbReference type="Proteomes" id="UP001501676"/>
    </source>
</evidence>
<dbReference type="PROSITE" id="PS00198">
    <property type="entry name" value="4FE4S_FER_1"/>
    <property type="match status" value="1"/>
</dbReference>
<evidence type="ECO:0000256" key="6">
    <source>
        <dbReference type="PIRNR" id="PIRNR000139"/>
    </source>
</evidence>
<keyword evidence="5 6" id="KW-0411">Iron-sulfur</keyword>
<evidence type="ECO:0000256" key="5">
    <source>
        <dbReference type="ARBA" id="ARBA00023014"/>
    </source>
</evidence>
<organism evidence="9 10">
    <name type="scientific">Cryptosporangium minutisporangium</name>
    <dbReference type="NCBI Taxonomy" id="113569"/>
    <lineage>
        <taxon>Bacteria</taxon>
        <taxon>Bacillati</taxon>
        <taxon>Actinomycetota</taxon>
        <taxon>Actinomycetes</taxon>
        <taxon>Cryptosporangiales</taxon>
        <taxon>Cryptosporangiaceae</taxon>
        <taxon>Cryptosporangium</taxon>
    </lineage>
</organism>
<dbReference type="PROSITE" id="PS51379">
    <property type="entry name" value="4FE4S_FER_2"/>
    <property type="match status" value="2"/>
</dbReference>
<keyword evidence="3" id="KW-0677">Repeat</keyword>
<dbReference type="InterPro" id="IPR004017">
    <property type="entry name" value="Cys_rich_dom"/>
</dbReference>
<comment type="catalytic activity">
    <reaction evidence="6">
        <text>(R)-lactate + A = pyruvate + AH2</text>
        <dbReference type="Rhea" id="RHEA:15089"/>
        <dbReference type="ChEBI" id="CHEBI:13193"/>
        <dbReference type="ChEBI" id="CHEBI:15361"/>
        <dbReference type="ChEBI" id="CHEBI:16004"/>
        <dbReference type="ChEBI" id="CHEBI:17499"/>
    </reaction>
</comment>